<reference evidence="4 5" key="1">
    <citation type="submission" date="2014-03" db="EMBL/GenBank/DDBJ databases">
        <title>Draft Genome Sequences of 13 Willow Endophytes.</title>
        <authorList>
            <person name="Gan H.Y."/>
            <person name="Gan H.M."/>
            <person name="Savka M.A."/>
            <person name="Hudson A.O."/>
        </authorList>
    </citation>
    <scope>NUCLEOTIDE SEQUENCE [LARGE SCALE GENOMIC DNA]</scope>
    <source>
        <strain evidence="4 5">RIT293</strain>
    </source>
</reference>
<dbReference type="PROSITE" id="PS51186">
    <property type="entry name" value="GNAT"/>
    <property type="match status" value="1"/>
</dbReference>
<evidence type="ECO:0000313" key="5">
    <source>
        <dbReference type="Proteomes" id="UP000024001"/>
    </source>
</evidence>
<dbReference type="InterPro" id="IPR016181">
    <property type="entry name" value="Acyl_CoA_acyltransferase"/>
</dbReference>
<evidence type="ECO:0000256" key="2">
    <source>
        <dbReference type="ARBA" id="ARBA00023315"/>
    </source>
</evidence>
<keyword evidence="2" id="KW-0012">Acyltransferase</keyword>
<dbReference type="PATRIC" id="fig|273677.3.peg.1479"/>
<organism evidence="4 5">
    <name type="scientific">Microbacterium oleivorans</name>
    <dbReference type="NCBI Taxonomy" id="273677"/>
    <lineage>
        <taxon>Bacteria</taxon>
        <taxon>Bacillati</taxon>
        <taxon>Actinomycetota</taxon>
        <taxon>Actinomycetes</taxon>
        <taxon>Micrococcales</taxon>
        <taxon>Microbacteriaceae</taxon>
        <taxon>Microbacterium</taxon>
    </lineage>
</organism>
<dbReference type="RefSeq" id="WP_036310902.1">
    <property type="nucleotide sequence ID" value="NZ_JFYO01000005.1"/>
</dbReference>
<evidence type="ECO:0000259" key="3">
    <source>
        <dbReference type="PROSITE" id="PS51186"/>
    </source>
</evidence>
<dbReference type="EMBL" id="JFYO01000005">
    <property type="protein sequence ID" value="EZP27510.1"/>
    <property type="molecule type" value="Genomic_DNA"/>
</dbReference>
<dbReference type="InterPro" id="IPR050832">
    <property type="entry name" value="Bact_Acetyltransf"/>
</dbReference>
<dbReference type="CDD" id="cd04301">
    <property type="entry name" value="NAT_SF"/>
    <property type="match status" value="1"/>
</dbReference>
<proteinExistence type="predicted"/>
<dbReference type="InterPro" id="IPR000182">
    <property type="entry name" value="GNAT_dom"/>
</dbReference>
<dbReference type="GO" id="GO:0016747">
    <property type="term" value="F:acyltransferase activity, transferring groups other than amino-acyl groups"/>
    <property type="evidence" value="ECO:0007669"/>
    <property type="project" value="InterPro"/>
</dbReference>
<dbReference type="Gene3D" id="3.40.630.30">
    <property type="match status" value="1"/>
</dbReference>
<sequence length="194" mass="21694">MPHADAALVTIRDYRESDADGWVTCRVLSFVQTQYYDDVKPSRTRLPDGAIELVAVADGGRIVGILDIEVDGAEATIDSVAVRPGWQHAGVATRLLSHALVVLEGRGVRTLDAWTREDAAANRWYQRNGFAETTRYLHVYLGDGDDPSDFTTPDGLSSPVTVFVHGRIEDEADLRARYRRVYVCRRYARDLTVR</sequence>
<dbReference type="AlphaFoldDB" id="A0A031FV47"/>
<dbReference type="Proteomes" id="UP000024001">
    <property type="component" value="Unassembled WGS sequence"/>
</dbReference>
<feature type="domain" description="N-acetyltransferase" evidence="3">
    <location>
        <begin position="9"/>
        <end position="153"/>
    </location>
</feature>
<keyword evidence="5" id="KW-1185">Reference proteome</keyword>
<dbReference type="Pfam" id="PF13508">
    <property type="entry name" value="Acetyltransf_7"/>
    <property type="match status" value="1"/>
</dbReference>
<protein>
    <submittedName>
        <fullName evidence="4">Acetyltransferase</fullName>
    </submittedName>
</protein>
<evidence type="ECO:0000313" key="4">
    <source>
        <dbReference type="EMBL" id="EZP27510.1"/>
    </source>
</evidence>
<gene>
    <name evidence="4" type="ORF">BW34_01498</name>
</gene>
<accession>A0A031FV47</accession>
<dbReference type="eggNOG" id="COG0456">
    <property type="taxonomic scope" value="Bacteria"/>
</dbReference>
<dbReference type="PANTHER" id="PTHR43877">
    <property type="entry name" value="AMINOALKYLPHOSPHONATE N-ACETYLTRANSFERASE-RELATED-RELATED"/>
    <property type="match status" value="1"/>
</dbReference>
<evidence type="ECO:0000256" key="1">
    <source>
        <dbReference type="ARBA" id="ARBA00022679"/>
    </source>
</evidence>
<dbReference type="OrthoDB" id="9775595at2"/>
<name>A0A031FV47_9MICO</name>
<keyword evidence="1 4" id="KW-0808">Transferase</keyword>
<dbReference type="SUPFAM" id="SSF55729">
    <property type="entry name" value="Acyl-CoA N-acyltransferases (Nat)"/>
    <property type="match status" value="1"/>
</dbReference>
<comment type="caution">
    <text evidence="4">The sequence shown here is derived from an EMBL/GenBank/DDBJ whole genome shotgun (WGS) entry which is preliminary data.</text>
</comment>